<evidence type="ECO:0000256" key="3">
    <source>
        <dbReference type="ARBA" id="ARBA00022989"/>
    </source>
</evidence>
<organism evidence="8 9">
    <name type="scientific">Polypterus senegalus</name>
    <name type="common">Senegal bichir</name>
    <dbReference type="NCBI Taxonomy" id="55291"/>
    <lineage>
        <taxon>Eukaryota</taxon>
        <taxon>Metazoa</taxon>
        <taxon>Chordata</taxon>
        <taxon>Craniata</taxon>
        <taxon>Vertebrata</taxon>
        <taxon>Euteleostomi</taxon>
        <taxon>Actinopterygii</taxon>
        <taxon>Polypteriformes</taxon>
        <taxon>Polypteridae</taxon>
        <taxon>Polypterus</taxon>
    </lineage>
</organism>
<dbReference type="Pfam" id="PF01094">
    <property type="entry name" value="ANF_receptor"/>
    <property type="match status" value="1"/>
</dbReference>
<comment type="subcellular location">
    <subcellularLocation>
        <location evidence="1">Membrane</location>
        <topology evidence="1">Multi-pass membrane protein</topology>
    </subcellularLocation>
</comment>
<evidence type="ECO:0000259" key="7">
    <source>
        <dbReference type="Pfam" id="PF01094"/>
    </source>
</evidence>
<keyword evidence="3" id="KW-1133">Transmembrane helix</keyword>
<dbReference type="InterPro" id="IPR028082">
    <property type="entry name" value="Peripla_BP_I"/>
</dbReference>
<dbReference type="PANTHER" id="PTHR24061">
    <property type="entry name" value="CALCIUM-SENSING RECEPTOR-RELATED"/>
    <property type="match status" value="1"/>
</dbReference>
<feature type="non-terminal residue" evidence="8">
    <location>
        <position position="435"/>
    </location>
</feature>
<keyword evidence="6" id="KW-0325">Glycoprotein</keyword>
<dbReference type="PANTHER" id="PTHR24061:SF528">
    <property type="entry name" value="C-FAMILY ODORANT RECEPTOR OLFCD2-RELATED"/>
    <property type="match status" value="1"/>
</dbReference>
<dbReference type="PRINTS" id="PR00248">
    <property type="entry name" value="GPCRMGR"/>
</dbReference>
<dbReference type="InterPro" id="IPR001828">
    <property type="entry name" value="ANF_lig-bd_rcpt"/>
</dbReference>
<gene>
    <name evidence="8" type="primary">Casr_13</name>
    <name evidence="8" type="ORF">GTO96_0000765</name>
</gene>
<protein>
    <submittedName>
        <fullName evidence="8">CASR protein</fullName>
    </submittedName>
</protein>
<dbReference type="Proteomes" id="UP000886611">
    <property type="component" value="Unassembled WGS sequence"/>
</dbReference>
<evidence type="ECO:0000256" key="5">
    <source>
        <dbReference type="ARBA" id="ARBA00023170"/>
    </source>
</evidence>
<evidence type="ECO:0000256" key="2">
    <source>
        <dbReference type="ARBA" id="ARBA00022692"/>
    </source>
</evidence>
<dbReference type="GO" id="GO:0004930">
    <property type="term" value="F:G protein-coupled receptor activity"/>
    <property type="evidence" value="ECO:0007669"/>
    <property type="project" value="InterPro"/>
</dbReference>
<feature type="non-terminal residue" evidence="8">
    <location>
        <position position="1"/>
    </location>
</feature>
<evidence type="ECO:0000313" key="9">
    <source>
        <dbReference type="Proteomes" id="UP000886611"/>
    </source>
</evidence>
<reference evidence="8 9" key="1">
    <citation type="journal article" date="2021" name="Cell">
        <title>Tracing the genetic footprints of vertebrate landing in non-teleost ray-finned fishes.</title>
        <authorList>
            <person name="Bi X."/>
            <person name="Wang K."/>
            <person name="Yang L."/>
            <person name="Pan H."/>
            <person name="Jiang H."/>
            <person name="Wei Q."/>
            <person name="Fang M."/>
            <person name="Yu H."/>
            <person name="Zhu C."/>
            <person name="Cai Y."/>
            <person name="He Y."/>
            <person name="Gan X."/>
            <person name="Zeng H."/>
            <person name="Yu D."/>
            <person name="Zhu Y."/>
            <person name="Jiang H."/>
            <person name="Qiu Q."/>
            <person name="Yang H."/>
            <person name="Zhang Y.E."/>
            <person name="Wang W."/>
            <person name="Zhu M."/>
            <person name="He S."/>
            <person name="Zhang G."/>
        </authorList>
    </citation>
    <scope>NUCLEOTIDE SEQUENCE [LARGE SCALE GENOMIC DNA]</scope>
    <source>
        <strain evidence="8">Bchr_013</strain>
    </source>
</reference>
<keyword evidence="2" id="KW-0812">Transmembrane</keyword>
<sequence>MWLSSDCAAVLIESAPPNYSFTHVVRQVILNSATSCKILGNFNLPDIVIKGDIMIGGLFPVHDKVLDPDLSFSSKHDSSQCAGTSDLPGFIADGDIVIGGLFPMHYRIAEPDQNLTYKPTTPRCHGLNYRELQYAQIVAFAVDEINTNYDILPGFKVGYKVYDSCGSGTLALMAALDFTNGQDMEFSTNSSCPTQHFVSAIIGESTSTSSLALASTFAPFRIPLIPKSVCSDSCTVGNRKAFRKGRPVCCFDCLPCTTGKISNTTEEQVCRQFGPQVRPSFSKDGDIIIGAIFSIHDSTVDSRQNFTSKPESVSCKRSPQHCPNAQTQYSSFPSLSLFSPPLLLGKLRRPSILLWLTEHCPLAAYIRHPEVLQVLIAPLPAALPGVAEEPPTQAQEQLQCPLAAPLDPNRAVGNSISHEALRESEALLQPMGASI</sequence>
<evidence type="ECO:0000313" key="8">
    <source>
        <dbReference type="EMBL" id="KAG2462626.1"/>
    </source>
</evidence>
<feature type="domain" description="Receptor ligand binding region" evidence="7">
    <location>
        <begin position="138"/>
        <end position="232"/>
    </location>
</feature>
<keyword evidence="5" id="KW-0675">Receptor</keyword>
<dbReference type="GO" id="GO:0005886">
    <property type="term" value="C:plasma membrane"/>
    <property type="evidence" value="ECO:0007669"/>
    <property type="project" value="TreeGrafter"/>
</dbReference>
<proteinExistence type="predicted"/>
<dbReference type="AlphaFoldDB" id="A0A8X8BP44"/>
<keyword evidence="4" id="KW-0472">Membrane</keyword>
<dbReference type="InterPro" id="IPR000337">
    <property type="entry name" value="GPCR_3"/>
</dbReference>
<evidence type="ECO:0000256" key="4">
    <source>
        <dbReference type="ARBA" id="ARBA00023136"/>
    </source>
</evidence>
<keyword evidence="9" id="KW-1185">Reference proteome</keyword>
<evidence type="ECO:0000256" key="1">
    <source>
        <dbReference type="ARBA" id="ARBA00004141"/>
    </source>
</evidence>
<dbReference type="SUPFAM" id="SSF53822">
    <property type="entry name" value="Periplasmic binding protein-like I"/>
    <property type="match status" value="1"/>
</dbReference>
<evidence type="ECO:0000256" key="6">
    <source>
        <dbReference type="ARBA" id="ARBA00023180"/>
    </source>
</evidence>
<name>A0A8X8BP44_POLSE</name>
<dbReference type="InterPro" id="IPR000068">
    <property type="entry name" value="GPCR_3_Ca_sens_rcpt-rel"/>
</dbReference>
<accession>A0A8X8BP44</accession>
<dbReference type="EMBL" id="JAATIS010004040">
    <property type="protein sequence ID" value="KAG2462626.1"/>
    <property type="molecule type" value="Genomic_DNA"/>
</dbReference>
<dbReference type="Gene3D" id="3.40.50.2300">
    <property type="match status" value="2"/>
</dbReference>
<comment type="caution">
    <text evidence="8">The sequence shown here is derived from an EMBL/GenBank/DDBJ whole genome shotgun (WGS) entry which is preliminary data.</text>
</comment>